<dbReference type="SUPFAM" id="SSF51120">
    <property type="entry name" value="beta-Roll"/>
    <property type="match status" value="1"/>
</dbReference>
<dbReference type="Gene3D" id="2.60.40.10">
    <property type="entry name" value="Immunoglobulins"/>
    <property type="match status" value="3"/>
</dbReference>
<dbReference type="InterPro" id="IPR013783">
    <property type="entry name" value="Ig-like_fold"/>
</dbReference>
<dbReference type="EMBL" id="JABCSC020000001">
    <property type="protein sequence ID" value="NSL54843.1"/>
    <property type="molecule type" value="Genomic_DNA"/>
</dbReference>
<dbReference type="InterPro" id="IPR049826">
    <property type="entry name" value="Ig-like_ice"/>
</dbReference>
<accession>A0ABX2IE83</accession>
<dbReference type="Gene3D" id="2.60.40.1200">
    <property type="match status" value="1"/>
</dbReference>
<dbReference type="PANTHER" id="PTHR45739:SF8">
    <property type="entry name" value="FRAS1-RELATED EXTRACELLULAR MATRIX PROTEIN 1"/>
    <property type="match status" value="1"/>
</dbReference>
<dbReference type="InterPro" id="IPR051561">
    <property type="entry name" value="FRAS1_ECM"/>
</dbReference>
<dbReference type="Pfam" id="PF00353">
    <property type="entry name" value="HemolysinCabind"/>
    <property type="match status" value="2"/>
</dbReference>
<dbReference type="InterPro" id="IPR018511">
    <property type="entry name" value="Hemolysin-typ_Ca-bd_CS"/>
</dbReference>
<sequence>AGNAGTAGTDSVPVDTAPPVPTITLDANITPDDIINATEAGQSIAITGVVGGDAKVGDTVTLTVNGKDFSGAVVSTAGVLGFSIAVPGADLVADSNATIDARVTTTDAAGNSASATDTESYSVNHVPVAVADLATVSEDAVNITGNVTPGTSGQDSDPDANTTLTVVGVAAGTQTSASGNVGSSVAGSYGSVVINANGSYTYTPGAGAQTLAAGQTTTDTFTYTISDGLGGTASTTLSVTVQGANDAPVNTVAGAQTVTEDTAKAITGVSVADVDSSSLTTTVSVLHGTLSVTTGGGATTTNNGTGTVTLVGTAAQINAALAGLSYTNTADYNGTDTVTVVTSDGTLSDTDTIAVTVNAVADIANDTATTNEDTLVNINVNSNDSFENSGHTITAINGTAIAVGGSVAVTNGSVTLKADGTLDFTPTANYNGAASFTYTVTSGGVTETATVNVTVSAVNDTPVNTVAGAQTVTEDTTKAITGVSVADVDSFSLTTTVSVLHGTLSVTTGGGATITNNGTGTVTLVGTAAQINAALAGLTYTNTADYNGTDTVTVVTSDGTLSDTDSIAITVNAVADIVADAVTTAEDTAITFNAITGTNGASADSFENSGRAVTAVTQGTNGTVSFAADGTLVYTPNANFNGTDSFTYTVTSGGVTETATVNVTVSAVNDTPVNTVAGAQTVTEDSAKAITGVSVADVDSSSLTTTVSVLHGTLSVTTGGGATITNNETGTVTLVGTATQINAALAGLTYTNTADYNGTDTVTVVTSDGALSDTDTIAVTVNAVADIANDTATTNEDTPVNINVNSNDSFENSGHTITAINGTAIAVGGSVAVTNGSVTLKADGTLDFTPTANYNGAASFTYTVTSGGVTETATVNVTVAAVNDTPVNTVAGAQTVAEDSAKAITGVSVADVDSSSLTTTVSVLHGTLSVTTGGGATITNNGTGTVTLVGTATQINAALAGLTYTNTADYNGTDTVTVVTSDGALSDTDSIAITVNAVADIANDTATTNEDTPVNINVNSNDSFENSGHTITAINGTAIAVGGSVAVTNGSVTLKADGTLDFTPTANYNGAASFTYTVTSGGVSETATVNVTVAAVNDAPVNTMPASFTTLEDTSKALTGLSISDVDAGTGSLTVTLVVNNGVLNVSGGSASIAGSGSSIVTLTGTVAQINATLAASVNYVPNSNFNGTDTLAMSTSDGGNTGSGGTLTDSDSVIITVTPVNDAPVNSLATSYSTVEDTALKLSGLSVADVDAASGSMSVTLNVSSGSLAATSGSGVTISGSGTSALTLTGTLSSLNAYLATSSSMPVFTPATNATAAVTLTMTTNDNGNTGGAALTDVDTRTITITPVNDAAVLTADSATTNEDTAVSGNVLSNDTDVDSALTVGSFTWNGTTYSAGATATITGVGSLRIGSNGAYTFTPASNYNGSVPTATYSVLEDGSTSASSTLSLGITPVNDAPVNTVKTFSTSAPTTGTTYISLGGMSVTDVDAGTSTITVTFKVSTAYGTLAATGSTASGVTSSTSTTGGVQTLTLTGTLTAINTYLALTTGTNAAGNGLKFSTTSASTTGTADLTMTSSDGSLTDTDVTTITIAETSTTGNADPDAGTLTEDATTSLTGNVLTNDQGNTKSVSLVSFEGVTQTVGTAFSTNYGTLTITSTGAYTYTVNNSAVQYLAAGQSITETIVYRETYSTGTDTSTLTITITGANDAPVISATSVAVTGTEDTSYVFSWSQFGISDVDTSNTLYVQVSTLPSDGTLQYYNGSAWVSVTAGQNISKSDIDSGYFRFVPDSNESGADIYGASGTGNMKNDYASFTFKGYDGTTTSSATGTVTIDITPVADDAKLTVGGVSVIDGSTLIVTPPASDGLTVRQYTSIGNISTATVDTLAEVQSLLTLLDANTASSTTISTTPQNYTANTNSDPSGIPTDGATRITGLIYLEAGHTYTFSSYMDDTALLVVGGTVLMAKQYNSWGNITATSYTVTVSGYYTIDWAVYNGNSIGAFKPYLSVDGGTALELTSSNFLIYSSLAAVEAAGGVHDAVVGSSTAGYYPVSNSGVEDTAISISPITISLSDSDGSESMASLVATDLLVGTVLTDGTNTFTATSGNTSVNITSWNLSTLKITPPLNFSGNYSLELTLTSKENATGELATNSTTLTIPVAPVQDAPVSANDTASVVEDSGSYVVSGNVMSNDSDPDGDAITVTAVNRQSVLLGADVASLYGYFHINADGSYTYTLNNDDARVNALNTSQTLTDSITYTIADTEGLTSTSTLTITINGASDSYSTSSTISGTTSADSLSGTSAADLIQSLAGNDYIEAGAGHDVVRTGDASGTATQTELAASAFMTTADASMTDSNGLLTVADATHKAYGDLANGGTGNDALIGSGSGSGTHLLYGGAGDDYLLGGTSTDALRGGAGNDRIEGGAGNDVMRGDLGADVFAWSLNDQASASGTTAALAGNVYGVAAGIGLSSTTDLVTDFSKTDGDVLDLRDLLSGESHLGVDPGNLSNYLHFEVSNGNTVVHISSTGGFTSGTYDATKEDQTIVLQGVNLLNDGTASLLSDNAVIQDMLKNNRLIVD</sequence>
<gene>
    <name evidence="2" type="ORF">HJ583_007385</name>
</gene>
<dbReference type="PRINTS" id="PR00313">
    <property type="entry name" value="CABNDNGRPT"/>
</dbReference>
<comment type="caution">
    <text evidence="2">The sequence shown here is derived from an EMBL/GenBank/DDBJ whole genome shotgun (WGS) entry which is preliminary data.</text>
</comment>
<name>A0ABX2IE83_9RHOO</name>
<evidence type="ECO:0000259" key="1">
    <source>
        <dbReference type="Pfam" id="PF17803"/>
    </source>
</evidence>
<protein>
    <submittedName>
        <fullName evidence="2">Tandem-95 repeat protein</fullName>
    </submittedName>
</protein>
<dbReference type="InterPro" id="IPR010221">
    <property type="entry name" value="VCBS_dom"/>
</dbReference>
<reference evidence="2 3" key="1">
    <citation type="submission" date="2020-06" db="EMBL/GenBank/DDBJ databases">
        <title>Draft genome of Uliginosibacterium sp. IMCC34675.</title>
        <authorList>
            <person name="Song J."/>
        </authorList>
    </citation>
    <scope>NUCLEOTIDE SEQUENCE [LARGE SCALE GENOMIC DNA]</scope>
    <source>
        <strain evidence="2 3">IMCC34675</strain>
    </source>
</reference>
<dbReference type="InterPro" id="IPR011049">
    <property type="entry name" value="Serralysin-like_metalloprot_C"/>
</dbReference>
<dbReference type="PANTHER" id="PTHR45739">
    <property type="entry name" value="MATRIX PROTEIN, PUTATIVE-RELATED"/>
    <property type="match status" value="1"/>
</dbReference>
<evidence type="ECO:0000313" key="3">
    <source>
        <dbReference type="Proteomes" id="UP000778523"/>
    </source>
</evidence>
<dbReference type="NCBIfam" id="TIGR03661">
    <property type="entry name" value="T1SS_VCA0849"/>
    <property type="match status" value="1"/>
</dbReference>
<feature type="domain" description="RapA2 cadherin-like" evidence="1">
    <location>
        <begin position="1697"/>
        <end position="1759"/>
    </location>
</feature>
<dbReference type="Gene3D" id="2.60.40.3440">
    <property type="match status" value="4"/>
</dbReference>
<dbReference type="RefSeq" id="WP_170021275.1">
    <property type="nucleotide sequence ID" value="NZ_JABCSC020000001.1"/>
</dbReference>
<dbReference type="InterPro" id="IPR001343">
    <property type="entry name" value="Hemolysn_Ca-bd"/>
</dbReference>
<dbReference type="InterPro" id="IPR019960">
    <property type="entry name" value="T1SS_VCA0849"/>
</dbReference>
<dbReference type="NCBIfam" id="TIGR01965">
    <property type="entry name" value="VCBS_repeat"/>
    <property type="match status" value="3"/>
</dbReference>
<dbReference type="NCBIfam" id="NF012196">
    <property type="entry name" value="Ig_like_ice"/>
    <property type="match status" value="1"/>
</dbReference>
<evidence type="ECO:0000313" key="2">
    <source>
        <dbReference type="EMBL" id="NSL54843.1"/>
    </source>
</evidence>
<dbReference type="Pfam" id="PF17963">
    <property type="entry name" value="Big_9"/>
    <property type="match status" value="5"/>
</dbReference>
<dbReference type="PROSITE" id="PS00330">
    <property type="entry name" value="HEMOLYSIN_CALCIUM"/>
    <property type="match status" value="1"/>
</dbReference>
<feature type="domain" description="RapA2 cadherin-like" evidence="1">
    <location>
        <begin position="1213"/>
        <end position="1284"/>
    </location>
</feature>
<dbReference type="Pfam" id="PF17803">
    <property type="entry name" value="Cadherin_4"/>
    <property type="match status" value="4"/>
</dbReference>
<proteinExistence type="predicted"/>
<organism evidence="2 3">
    <name type="scientific">Uliginosibacterium aquaticum</name>
    <dbReference type="NCBI Taxonomy" id="2731212"/>
    <lineage>
        <taxon>Bacteria</taxon>
        <taxon>Pseudomonadati</taxon>
        <taxon>Pseudomonadota</taxon>
        <taxon>Betaproteobacteria</taxon>
        <taxon>Rhodocyclales</taxon>
        <taxon>Zoogloeaceae</taxon>
        <taxon>Uliginosibacterium</taxon>
    </lineage>
</organism>
<keyword evidence="3" id="KW-1185">Reference proteome</keyword>
<dbReference type="Proteomes" id="UP000778523">
    <property type="component" value="Unassembled WGS sequence"/>
</dbReference>
<feature type="domain" description="RapA2 cadherin-like" evidence="1">
    <location>
        <begin position="1341"/>
        <end position="1419"/>
    </location>
</feature>
<feature type="domain" description="RapA2 cadherin-like" evidence="1">
    <location>
        <begin position="2152"/>
        <end position="2231"/>
    </location>
</feature>
<dbReference type="NCBIfam" id="NF012211">
    <property type="entry name" value="tand_rpt_95"/>
    <property type="match status" value="6"/>
</dbReference>
<feature type="non-terminal residue" evidence="2">
    <location>
        <position position="1"/>
    </location>
</feature>
<dbReference type="InterPro" id="IPR040853">
    <property type="entry name" value="RapA2_cadherin-like"/>
</dbReference>